<comment type="caution">
    <text evidence="11">The sequence shown here is derived from an EMBL/GenBank/DDBJ whole genome shotgun (WGS) entry which is preliminary data.</text>
</comment>
<keyword evidence="8" id="KW-0472">Membrane</keyword>
<keyword evidence="11" id="KW-0489">Methyltransferase</keyword>
<dbReference type="CDD" id="cd15489">
    <property type="entry name" value="PHD_SF"/>
    <property type="match status" value="1"/>
</dbReference>
<dbReference type="Gene3D" id="2.30.30.140">
    <property type="match status" value="1"/>
</dbReference>
<dbReference type="GO" id="GO:0005634">
    <property type="term" value="C:nucleus"/>
    <property type="evidence" value="ECO:0007669"/>
    <property type="project" value="UniProtKB-SubCell"/>
</dbReference>
<keyword evidence="8" id="KW-0812">Transmembrane</keyword>
<dbReference type="PANTHER" id="PTHR10694:SF7">
    <property type="entry name" value="[HISTONE H3]-TRIMETHYL-L-LYSINE(9) DEMETHYLASE"/>
    <property type="match status" value="1"/>
</dbReference>
<proteinExistence type="predicted"/>
<evidence type="ECO:0000256" key="7">
    <source>
        <dbReference type="ARBA" id="ARBA00023242"/>
    </source>
</evidence>
<evidence type="ECO:0000256" key="5">
    <source>
        <dbReference type="ARBA" id="ARBA00022853"/>
    </source>
</evidence>
<comment type="subcellular location">
    <subcellularLocation>
        <location evidence="1">Nucleus</location>
    </subcellularLocation>
</comment>
<dbReference type="GO" id="GO:0032259">
    <property type="term" value="P:methylation"/>
    <property type="evidence" value="ECO:0007669"/>
    <property type="project" value="UniProtKB-KW"/>
</dbReference>
<evidence type="ECO:0000313" key="11">
    <source>
        <dbReference type="EMBL" id="KRZ15351.1"/>
    </source>
</evidence>
<dbReference type="AlphaFoldDB" id="A0A0V1HYR1"/>
<evidence type="ECO:0000259" key="10">
    <source>
        <dbReference type="PROSITE" id="PS51184"/>
    </source>
</evidence>
<dbReference type="PROSITE" id="PS51184">
    <property type="entry name" value="JMJC"/>
    <property type="match status" value="1"/>
</dbReference>
<keyword evidence="5" id="KW-0156">Chromatin regulator</keyword>
<dbReference type="SUPFAM" id="SSF57903">
    <property type="entry name" value="FYVE/PHD zinc finger"/>
    <property type="match status" value="1"/>
</dbReference>
<feature type="domain" description="JmjC" evidence="10">
    <location>
        <begin position="166"/>
        <end position="327"/>
    </location>
</feature>
<dbReference type="GO" id="GO:0008168">
    <property type="term" value="F:methyltransferase activity"/>
    <property type="evidence" value="ECO:0007669"/>
    <property type="project" value="UniProtKB-KW"/>
</dbReference>
<accession>A0A0V1HYR1</accession>
<dbReference type="GO" id="GO:0051864">
    <property type="term" value="F:histone H3K36 demethylase activity"/>
    <property type="evidence" value="ECO:0007669"/>
    <property type="project" value="TreeGrafter"/>
</dbReference>
<dbReference type="SMART" id="SM00545">
    <property type="entry name" value="JmjN"/>
    <property type="match status" value="1"/>
</dbReference>
<dbReference type="Pfam" id="PF02373">
    <property type="entry name" value="JmjC"/>
    <property type="match status" value="1"/>
</dbReference>
<dbReference type="InterPro" id="IPR001965">
    <property type="entry name" value="Znf_PHD"/>
</dbReference>
<evidence type="ECO:0000256" key="2">
    <source>
        <dbReference type="ARBA" id="ARBA00022723"/>
    </source>
</evidence>
<feature type="domain" description="JmjN" evidence="9">
    <location>
        <begin position="32"/>
        <end position="74"/>
    </location>
</feature>
<dbReference type="GO" id="GO:0008270">
    <property type="term" value="F:zinc ion binding"/>
    <property type="evidence" value="ECO:0007669"/>
    <property type="project" value="UniProtKB-KW"/>
</dbReference>
<dbReference type="GO" id="GO:0000785">
    <property type="term" value="C:chromatin"/>
    <property type="evidence" value="ECO:0007669"/>
    <property type="project" value="TreeGrafter"/>
</dbReference>
<dbReference type="InterPro" id="IPR011011">
    <property type="entry name" value="Znf_FYVE_PHD"/>
</dbReference>
<dbReference type="Pfam" id="PF13832">
    <property type="entry name" value="zf-HC5HC2H_2"/>
    <property type="match status" value="1"/>
</dbReference>
<dbReference type="SMART" id="SM00558">
    <property type="entry name" value="JmjC"/>
    <property type="match status" value="1"/>
</dbReference>
<dbReference type="GO" id="GO:0010468">
    <property type="term" value="P:regulation of gene expression"/>
    <property type="evidence" value="ECO:0007669"/>
    <property type="project" value="TreeGrafter"/>
</dbReference>
<evidence type="ECO:0000313" key="12">
    <source>
        <dbReference type="Proteomes" id="UP000055024"/>
    </source>
</evidence>
<dbReference type="OrthoDB" id="9547406at2759"/>
<keyword evidence="6" id="KW-0223">Dioxygenase</keyword>
<protein>
    <submittedName>
        <fullName evidence="11">Lysine-specific demethylase 4A</fullName>
    </submittedName>
</protein>
<sequence>MFLLLFFKLFWHCIICYIILFVFGYKTSVVMAFTLSPSAEEFVNFPDYIATIDDHMWKEQGYVKVVAPKQWRQSLVYDRRAIDDMTLETVNTQVLRGEKGIYNLENIEKHGAMSVKQFKNSVQQFNRKIFSQPNMDILDTYEKIFWNNATKIELMYATDKLCTLFDERTDLWNISKLGTFLDKIVSVNGVTKPYLYFGMMSSIFAWHTEDMDLPSINYLHYGYPKFWYVIPSAYKNDFEWLVAQYFPASALECEGFMRHKNIMLKRSKIESAGIPVRRVVQLPGEFILTYPGAYHAGFNFGYNCAEAINFAMKSWIEYGLKAKFCLCGHTTVRFDMLTALDKLYQIGEINLEEIEKYYFENKSTLHPGDSQIVSYLQSTEQAVENMETNDEDYCMICRFFINSEQFYLQGRIPRDGACVLSALHFGDAIDPTKKLDKLLCCSGCDVRVHARCYRRSDFLEDSDLVGWLCDVCKHPKMKTVCELCGSRDSALLQYKRGKFCHVQCALLSQNVKFVCSLPAGMRKMIFGKATLEGNCDYCDENKGSLIRCSSCSATFHLQCGRRLDTKYEITDFLTNCKGISVTCETHSDEISSYVNRRVMVDVSHDRKEMGRIMSEWNSLVYLVDFEDGCYSDVLDDNIISCDCPKRSEKDHIHGAGARVVLDWTDGQRYEVILRKASTEMCYSVMLEKSKNMIQVTRSDFTLLPE</sequence>
<keyword evidence="12" id="KW-1185">Reference proteome</keyword>
<evidence type="ECO:0000256" key="8">
    <source>
        <dbReference type="SAM" id="Phobius"/>
    </source>
</evidence>
<evidence type="ECO:0000256" key="1">
    <source>
        <dbReference type="ARBA" id="ARBA00004123"/>
    </source>
</evidence>
<dbReference type="Gene3D" id="3.30.40.10">
    <property type="entry name" value="Zinc/RING finger domain, C3HC4 (zinc finger)"/>
    <property type="match status" value="1"/>
</dbReference>
<dbReference type="STRING" id="268475.A0A0V1HYR1"/>
<dbReference type="Proteomes" id="UP000055024">
    <property type="component" value="Unassembled WGS sequence"/>
</dbReference>
<dbReference type="PROSITE" id="PS51183">
    <property type="entry name" value="JMJN"/>
    <property type="match status" value="1"/>
</dbReference>
<keyword evidence="6" id="KW-0560">Oxidoreductase</keyword>
<dbReference type="InterPro" id="IPR003347">
    <property type="entry name" value="JmjC_dom"/>
</dbReference>
<dbReference type="InterPro" id="IPR013083">
    <property type="entry name" value="Znf_RING/FYVE/PHD"/>
</dbReference>
<feature type="transmembrane region" description="Helical" evidence="8">
    <location>
        <begin position="6"/>
        <end position="25"/>
    </location>
</feature>
<dbReference type="Gene3D" id="3.10.330.70">
    <property type="match status" value="1"/>
</dbReference>
<dbReference type="SMART" id="SM00249">
    <property type="entry name" value="PHD"/>
    <property type="match status" value="2"/>
</dbReference>
<keyword evidence="8" id="KW-1133">Transmembrane helix</keyword>
<organism evidence="11 12">
    <name type="scientific">Trichinella zimbabwensis</name>
    <dbReference type="NCBI Taxonomy" id="268475"/>
    <lineage>
        <taxon>Eukaryota</taxon>
        <taxon>Metazoa</taxon>
        <taxon>Ecdysozoa</taxon>
        <taxon>Nematoda</taxon>
        <taxon>Enoplea</taxon>
        <taxon>Dorylaimia</taxon>
        <taxon>Trichinellida</taxon>
        <taxon>Trichinellidae</taxon>
        <taxon>Trichinella</taxon>
    </lineage>
</organism>
<keyword evidence="4" id="KW-0862">Zinc</keyword>
<dbReference type="PANTHER" id="PTHR10694">
    <property type="entry name" value="LYSINE-SPECIFIC DEMETHYLASE"/>
    <property type="match status" value="1"/>
</dbReference>
<evidence type="ECO:0000259" key="9">
    <source>
        <dbReference type="PROSITE" id="PS51183"/>
    </source>
</evidence>
<keyword evidence="2" id="KW-0479">Metal-binding</keyword>
<dbReference type="Gene3D" id="2.60.120.650">
    <property type="entry name" value="Cupin"/>
    <property type="match status" value="1"/>
</dbReference>
<dbReference type="SUPFAM" id="SSF51197">
    <property type="entry name" value="Clavaminate synthase-like"/>
    <property type="match status" value="1"/>
</dbReference>
<dbReference type="InterPro" id="IPR003349">
    <property type="entry name" value="JmjN"/>
</dbReference>
<keyword evidence="7" id="KW-0539">Nucleus</keyword>
<evidence type="ECO:0000256" key="3">
    <source>
        <dbReference type="ARBA" id="ARBA00022771"/>
    </source>
</evidence>
<keyword evidence="3" id="KW-0863">Zinc-finger</keyword>
<evidence type="ECO:0000256" key="6">
    <source>
        <dbReference type="ARBA" id="ARBA00022964"/>
    </source>
</evidence>
<dbReference type="GO" id="GO:0032454">
    <property type="term" value="F:histone H3K9 demethylase activity"/>
    <property type="evidence" value="ECO:0007669"/>
    <property type="project" value="TreeGrafter"/>
</dbReference>
<dbReference type="EMBL" id="JYDP01000018">
    <property type="protein sequence ID" value="KRZ15351.1"/>
    <property type="molecule type" value="Genomic_DNA"/>
</dbReference>
<evidence type="ECO:0000256" key="4">
    <source>
        <dbReference type="ARBA" id="ARBA00022833"/>
    </source>
</evidence>
<name>A0A0V1HYR1_9BILA</name>
<gene>
    <name evidence="11" type="primary">KDM4A</name>
    <name evidence="11" type="ORF">T11_11261</name>
</gene>
<reference evidence="11 12" key="1">
    <citation type="submission" date="2015-01" db="EMBL/GenBank/DDBJ databases">
        <title>Evolution of Trichinella species and genotypes.</title>
        <authorList>
            <person name="Korhonen P.K."/>
            <person name="Edoardo P."/>
            <person name="Giuseppe L.R."/>
            <person name="Gasser R.B."/>
        </authorList>
    </citation>
    <scope>NUCLEOTIDE SEQUENCE [LARGE SCALE GENOMIC DNA]</scope>
    <source>
        <strain evidence="11">ISS1029</strain>
    </source>
</reference>
<keyword evidence="11" id="KW-0808">Transferase</keyword>